<gene>
    <name evidence="1" type="ORF">CIL05_13215</name>
</gene>
<proteinExistence type="predicted"/>
<dbReference type="Proteomes" id="UP000218887">
    <property type="component" value="Unassembled WGS sequence"/>
</dbReference>
<evidence type="ECO:0000313" key="2">
    <source>
        <dbReference type="Proteomes" id="UP000218887"/>
    </source>
</evidence>
<comment type="caution">
    <text evidence="1">The sequence shown here is derived from an EMBL/GenBank/DDBJ whole genome shotgun (WGS) entry which is preliminary data.</text>
</comment>
<reference evidence="1 2" key="1">
    <citation type="submission" date="2017-08" db="EMBL/GenBank/DDBJ databases">
        <title>Virgibacillus indicus sp. nov. and Virgibacillus profoundi sp. nov, two moderately halophilic bacteria isolated from marine sediment by using the Microfluidic Streak Plate.</title>
        <authorList>
            <person name="Xu B."/>
            <person name="Hu B."/>
            <person name="Wang J."/>
            <person name="Zhu Y."/>
            <person name="Huang L."/>
            <person name="Du W."/>
            <person name="Huang Y."/>
        </authorList>
    </citation>
    <scope>NUCLEOTIDE SEQUENCE [LARGE SCALE GENOMIC DNA]</scope>
    <source>
        <strain evidence="1 2">IO3-P3-H5</strain>
    </source>
</reference>
<dbReference type="AlphaFoldDB" id="A0A2A2ICA5"/>
<evidence type="ECO:0000313" key="1">
    <source>
        <dbReference type="EMBL" id="PAV28936.1"/>
    </source>
</evidence>
<keyword evidence="2" id="KW-1185">Reference proteome</keyword>
<dbReference type="EMBL" id="NPOA01000009">
    <property type="protein sequence ID" value="PAV28936.1"/>
    <property type="molecule type" value="Genomic_DNA"/>
</dbReference>
<sequence length="113" mass="12645">MTNDILYSGIGGGTVETVHTVSEWKEMIKPALDSKVEEFQLMGYSQATVDDIWNCLTQKVWKGDPDKRLYEVVQDVFHLGSTIYMSYLTVKAYQSDDLMASIAALTGGNREEA</sequence>
<accession>A0A2A2ICA5</accession>
<dbReference type="OrthoDB" id="2990595at2"/>
<dbReference type="Pfam" id="PF13797">
    <property type="entry name" value="Post_transc_reg"/>
    <property type="match status" value="1"/>
</dbReference>
<protein>
    <recommendedName>
        <fullName evidence="3">Post-transcriptional regulator</fullName>
    </recommendedName>
</protein>
<organism evidence="1 2">
    <name type="scientific">Virgibacillus profundi</name>
    <dbReference type="NCBI Taxonomy" id="2024555"/>
    <lineage>
        <taxon>Bacteria</taxon>
        <taxon>Bacillati</taxon>
        <taxon>Bacillota</taxon>
        <taxon>Bacilli</taxon>
        <taxon>Bacillales</taxon>
        <taxon>Bacillaceae</taxon>
        <taxon>Virgibacillus</taxon>
    </lineage>
</organism>
<evidence type="ECO:0008006" key="3">
    <source>
        <dbReference type="Google" id="ProtNLM"/>
    </source>
</evidence>
<dbReference type="InterPro" id="IPR025716">
    <property type="entry name" value="Post-transcriptional_regulator"/>
</dbReference>
<name>A0A2A2ICA5_9BACI</name>